<dbReference type="EMBL" id="JAGGKG010000002">
    <property type="protein sequence ID" value="MBP1904161.1"/>
    <property type="molecule type" value="Genomic_DNA"/>
</dbReference>
<evidence type="ECO:0000313" key="3">
    <source>
        <dbReference type="Proteomes" id="UP001519272"/>
    </source>
</evidence>
<proteinExistence type="predicted"/>
<organism evidence="2 3">
    <name type="scientific">Paenibacillus turicensis</name>
    <dbReference type="NCBI Taxonomy" id="160487"/>
    <lineage>
        <taxon>Bacteria</taxon>
        <taxon>Bacillati</taxon>
        <taxon>Bacillota</taxon>
        <taxon>Bacilli</taxon>
        <taxon>Bacillales</taxon>
        <taxon>Paenibacillaceae</taxon>
        <taxon>Paenibacillus</taxon>
    </lineage>
</organism>
<keyword evidence="3" id="KW-1185">Reference proteome</keyword>
<evidence type="ECO:0000256" key="1">
    <source>
        <dbReference type="SAM" id="MobiDB-lite"/>
    </source>
</evidence>
<gene>
    <name evidence="2" type="ORF">J2Z32_000778</name>
</gene>
<feature type="region of interest" description="Disordered" evidence="1">
    <location>
        <begin position="1"/>
        <end position="107"/>
    </location>
</feature>
<name>A0ABS4FNK1_9BACL</name>
<accession>A0ABS4FNK1</accession>
<protein>
    <recommendedName>
        <fullName evidence="4">RNA polymerase subunit sigma</fullName>
    </recommendedName>
</protein>
<evidence type="ECO:0008006" key="4">
    <source>
        <dbReference type="Google" id="ProtNLM"/>
    </source>
</evidence>
<reference evidence="2 3" key="1">
    <citation type="submission" date="2021-03" db="EMBL/GenBank/DDBJ databases">
        <title>Genomic Encyclopedia of Type Strains, Phase IV (KMG-IV): sequencing the most valuable type-strain genomes for metagenomic binning, comparative biology and taxonomic classification.</title>
        <authorList>
            <person name="Goeker M."/>
        </authorList>
    </citation>
    <scope>NUCLEOTIDE SEQUENCE [LARGE SCALE GENOMIC DNA]</scope>
    <source>
        <strain evidence="2 3">DSM 14349</strain>
    </source>
</reference>
<evidence type="ECO:0000313" key="2">
    <source>
        <dbReference type="EMBL" id="MBP1904161.1"/>
    </source>
</evidence>
<dbReference type="Proteomes" id="UP001519272">
    <property type="component" value="Unassembled WGS sequence"/>
</dbReference>
<feature type="compositionally biased region" description="Polar residues" evidence="1">
    <location>
        <begin position="16"/>
        <end position="28"/>
    </location>
</feature>
<sequence>MNMKPVEMQIAVPRTSEATRIQQDQQYRPLSDQALLAHQNSKEAEHNRKVSPGVDESGQNTVIKREKDHPSSQQDKGSHEQPTPEQDQEQTHFAEHPYKGKNIDFSL</sequence>
<comment type="caution">
    <text evidence="2">The sequence shown here is derived from an EMBL/GenBank/DDBJ whole genome shotgun (WGS) entry which is preliminary data.</text>
</comment>
<feature type="compositionally biased region" description="Basic and acidic residues" evidence="1">
    <location>
        <begin position="89"/>
        <end position="107"/>
    </location>
</feature>
<dbReference type="RefSeq" id="WP_210087829.1">
    <property type="nucleotide sequence ID" value="NZ_JAGGKG010000002.1"/>
</dbReference>